<feature type="region of interest" description="Disordered" evidence="1">
    <location>
        <begin position="1"/>
        <end position="25"/>
    </location>
</feature>
<evidence type="ECO:0000256" key="2">
    <source>
        <dbReference type="SAM" id="Phobius"/>
    </source>
</evidence>
<evidence type="ECO:0000313" key="3">
    <source>
        <dbReference type="EMBL" id="KAJ7737708.1"/>
    </source>
</evidence>
<evidence type="ECO:0000256" key="1">
    <source>
        <dbReference type="SAM" id="MobiDB-lite"/>
    </source>
</evidence>
<dbReference type="Proteomes" id="UP001215598">
    <property type="component" value="Unassembled WGS sequence"/>
</dbReference>
<dbReference type="AlphaFoldDB" id="A0AAD7MXT0"/>
<feature type="region of interest" description="Disordered" evidence="1">
    <location>
        <begin position="194"/>
        <end position="217"/>
    </location>
</feature>
<evidence type="ECO:0000313" key="4">
    <source>
        <dbReference type="Proteomes" id="UP001215598"/>
    </source>
</evidence>
<feature type="compositionally biased region" description="Basic residues" evidence="1">
    <location>
        <begin position="8"/>
        <end position="21"/>
    </location>
</feature>
<reference evidence="3" key="1">
    <citation type="submission" date="2023-03" db="EMBL/GenBank/DDBJ databases">
        <title>Massive genome expansion in bonnet fungi (Mycena s.s.) driven by repeated elements and novel gene families across ecological guilds.</title>
        <authorList>
            <consortium name="Lawrence Berkeley National Laboratory"/>
            <person name="Harder C.B."/>
            <person name="Miyauchi S."/>
            <person name="Viragh M."/>
            <person name="Kuo A."/>
            <person name="Thoen E."/>
            <person name="Andreopoulos B."/>
            <person name="Lu D."/>
            <person name="Skrede I."/>
            <person name="Drula E."/>
            <person name="Henrissat B."/>
            <person name="Morin E."/>
            <person name="Kohler A."/>
            <person name="Barry K."/>
            <person name="LaButti K."/>
            <person name="Morin E."/>
            <person name="Salamov A."/>
            <person name="Lipzen A."/>
            <person name="Mereny Z."/>
            <person name="Hegedus B."/>
            <person name="Baldrian P."/>
            <person name="Stursova M."/>
            <person name="Weitz H."/>
            <person name="Taylor A."/>
            <person name="Grigoriev I.V."/>
            <person name="Nagy L.G."/>
            <person name="Martin F."/>
            <person name="Kauserud H."/>
        </authorList>
    </citation>
    <scope>NUCLEOTIDE SEQUENCE</scope>
    <source>
        <strain evidence="3">CBHHK182m</strain>
    </source>
</reference>
<gene>
    <name evidence="3" type="ORF">B0H16DRAFT_102945</name>
</gene>
<keyword evidence="2" id="KW-0472">Membrane</keyword>
<keyword evidence="2" id="KW-1133">Transmembrane helix</keyword>
<feature type="compositionally biased region" description="Pro residues" evidence="1">
    <location>
        <begin position="168"/>
        <end position="179"/>
    </location>
</feature>
<dbReference type="EMBL" id="JARKIB010000115">
    <property type="protein sequence ID" value="KAJ7737708.1"/>
    <property type="molecule type" value="Genomic_DNA"/>
</dbReference>
<feature type="region of interest" description="Disordered" evidence="1">
    <location>
        <begin position="150"/>
        <end position="180"/>
    </location>
</feature>
<keyword evidence="4" id="KW-1185">Reference proteome</keyword>
<keyword evidence="2" id="KW-0812">Transmembrane</keyword>
<feature type="compositionally biased region" description="Low complexity" evidence="1">
    <location>
        <begin position="73"/>
        <end position="85"/>
    </location>
</feature>
<feature type="region of interest" description="Disordered" evidence="1">
    <location>
        <begin position="65"/>
        <end position="85"/>
    </location>
</feature>
<sequence length="264" mass="28144">MREERETSKRRRSVRARHKGRGGVVSDEGRMGARVWGAGNGQIGYFVVVVVVIVVLSEVGGRRERPKGITAQTSIPSSLSSLPSSSSSSTSCNAFFAAAFRPLLATFTPFSGLPPEADRFARLPRSLFSSPASRSTSIPIPIPSPSPIPISCSSSSSPSGIGASIPTCPHPPPPIPKSPSIPASAEDALVVCDDESPSDGGEALPEDPRKPLSCSSSSRLRAPCAETSCCRYLRGKALVSYRFRLNVGEGNARRRLVYWRDKYA</sequence>
<accession>A0AAD7MXT0</accession>
<name>A0AAD7MXT0_9AGAR</name>
<protein>
    <submittedName>
        <fullName evidence="3">Uncharacterized protein</fullName>
    </submittedName>
</protein>
<comment type="caution">
    <text evidence="3">The sequence shown here is derived from an EMBL/GenBank/DDBJ whole genome shotgun (WGS) entry which is preliminary data.</text>
</comment>
<organism evidence="3 4">
    <name type="scientific">Mycena metata</name>
    <dbReference type="NCBI Taxonomy" id="1033252"/>
    <lineage>
        <taxon>Eukaryota</taxon>
        <taxon>Fungi</taxon>
        <taxon>Dikarya</taxon>
        <taxon>Basidiomycota</taxon>
        <taxon>Agaricomycotina</taxon>
        <taxon>Agaricomycetes</taxon>
        <taxon>Agaricomycetidae</taxon>
        <taxon>Agaricales</taxon>
        <taxon>Marasmiineae</taxon>
        <taxon>Mycenaceae</taxon>
        <taxon>Mycena</taxon>
    </lineage>
</organism>
<feature type="compositionally biased region" description="Low complexity" evidence="1">
    <location>
        <begin position="150"/>
        <end position="167"/>
    </location>
</feature>
<proteinExistence type="predicted"/>
<feature type="transmembrane region" description="Helical" evidence="2">
    <location>
        <begin position="43"/>
        <end position="61"/>
    </location>
</feature>